<feature type="domain" description="SRS" evidence="3">
    <location>
        <begin position="51"/>
        <end position="171"/>
    </location>
</feature>
<evidence type="ECO:0000256" key="2">
    <source>
        <dbReference type="SAM" id="SignalP"/>
    </source>
</evidence>
<accession>A0A0F7UW80</accession>
<sequence>MGCNMHLCLLCVFAVACFVTGSASALNSIAPDIGRHKSTAVALSPPGDNNTCTNEKQKIKITIAATQTDATFKCGGTVTTLHPADCTSSSSCPPEALSSEDRPVVPRICETENCDKPRILTDVFPGATRVDDSDTQVYQLTIPKGNRPKKDVWYHCKSEGGDNICKVQISVAAALADPPDDHQCSDTKPTITVDVGVEEEEATFKCGDTLTTLDPQDCSGDSCQEEVAHDNDEPVSMIYEDESCSTAKHLDQVFPGATRHDDATNHVYKLTIPKEGRTTKAAWYQCKGSERNSNTLCKIKINVTAALPTPPTPEAKNKCTAAVEELNLSASPQLPLTFVCPHDLPLKPSETRVYDNRDGQCTNEVDLSSLVDATLSGTTQVDTLAPGDTTYTLTVRRLPPERALLCYRCSGRSAFSESFRKARGPGGEEDCLVKVTIEADPTSTNPPTTPTETPSTPTTSSAMAQGGSPAPPLILLVVTSLAAAIGRL</sequence>
<dbReference type="EMBL" id="LN714497">
    <property type="protein sequence ID" value="CEL74397.1"/>
    <property type="molecule type" value="Genomic_DNA"/>
</dbReference>
<protein>
    <submittedName>
        <fullName evidence="4">SRS26B</fullName>
    </submittedName>
</protein>
<dbReference type="InterPro" id="IPR007226">
    <property type="entry name" value="SRS_dom"/>
</dbReference>
<feature type="region of interest" description="Disordered" evidence="1">
    <location>
        <begin position="439"/>
        <end position="469"/>
    </location>
</feature>
<proteinExistence type="predicted"/>
<gene>
    <name evidence="4" type="ORF">BN1205_074955</name>
</gene>
<reference evidence="4" key="1">
    <citation type="journal article" date="2015" name="PLoS ONE">
        <title>Comprehensive Evaluation of Toxoplasma gondii VEG and Neospora caninum LIV Genomes with Tachyzoite Stage Transcriptome and Proteome Defines Novel Transcript Features.</title>
        <authorList>
            <person name="Ramaprasad A."/>
            <person name="Mourier T."/>
            <person name="Naeem R."/>
            <person name="Malas T.B."/>
            <person name="Moussa E."/>
            <person name="Panigrahi A."/>
            <person name="Vermont S.J."/>
            <person name="Otto T.D."/>
            <person name="Wastling J."/>
            <person name="Pain A."/>
        </authorList>
    </citation>
    <scope>NUCLEOTIDE SEQUENCE</scope>
    <source>
        <strain evidence="4">VEG</strain>
    </source>
</reference>
<evidence type="ECO:0000259" key="3">
    <source>
        <dbReference type="Pfam" id="PF04092"/>
    </source>
</evidence>
<feature type="compositionally biased region" description="Low complexity" evidence="1">
    <location>
        <begin position="441"/>
        <end position="461"/>
    </location>
</feature>
<feature type="signal peptide" evidence="2">
    <location>
        <begin position="1"/>
        <end position="25"/>
    </location>
</feature>
<evidence type="ECO:0000313" key="4">
    <source>
        <dbReference type="EMBL" id="CEL74397.1"/>
    </source>
</evidence>
<feature type="domain" description="SRS" evidence="3">
    <location>
        <begin position="188"/>
        <end position="303"/>
    </location>
</feature>
<feature type="domain" description="SRS" evidence="3">
    <location>
        <begin position="320"/>
        <end position="437"/>
    </location>
</feature>
<dbReference type="GO" id="GO:0016020">
    <property type="term" value="C:membrane"/>
    <property type="evidence" value="ECO:0007669"/>
    <property type="project" value="InterPro"/>
</dbReference>
<dbReference type="Gene3D" id="2.60.40.1320">
    <property type="entry name" value="SRS domain"/>
    <property type="match status" value="3"/>
</dbReference>
<evidence type="ECO:0000256" key="1">
    <source>
        <dbReference type="SAM" id="MobiDB-lite"/>
    </source>
</evidence>
<keyword evidence="2" id="KW-0732">Signal</keyword>
<dbReference type="Pfam" id="PF04092">
    <property type="entry name" value="SAG"/>
    <property type="match status" value="3"/>
</dbReference>
<feature type="chain" id="PRO_5002523443" evidence="2">
    <location>
        <begin position="26"/>
        <end position="488"/>
    </location>
</feature>
<dbReference type="InterPro" id="IPR036755">
    <property type="entry name" value="SRS_dom_sf"/>
</dbReference>
<dbReference type="AlphaFoldDB" id="A0A0F7UW80"/>
<dbReference type="SUPFAM" id="SSF74877">
    <property type="entry name" value="Major surface antigen p30, SAG1"/>
    <property type="match status" value="3"/>
</dbReference>
<organism evidence="4">
    <name type="scientific">Toxoplasma gondii (strain ATCC 50861 / VEG)</name>
    <dbReference type="NCBI Taxonomy" id="432359"/>
    <lineage>
        <taxon>Eukaryota</taxon>
        <taxon>Sar</taxon>
        <taxon>Alveolata</taxon>
        <taxon>Apicomplexa</taxon>
        <taxon>Conoidasida</taxon>
        <taxon>Coccidia</taxon>
        <taxon>Eucoccidiorida</taxon>
        <taxon>Eimeriorina</taxon>
        <taxon>Sarcocystidae</taxon>
        <taxon>Toxoplasma</taxon>
    </lineage>
</organism>
<name>A0A0F7UW80_TOXGV</name>